<evidence type="ECO:0000313" key="4">
    <source>
        <dbReference type="Proteomes" id="UP000034491"/>
    </source>
</evidence>
<organism evidence="3 4">
    <name type="scientific">Kiloniella litopenaei</name>
    <dbReference type="NCBI Taxonomy" id="1549748"/>
    <lineage>
        <taxon>Bacteria</taxon>
        <taxon>Pseudomonadati</taxon>
        <taxon>Pseudomonadota</taxon>
        <taxon>Alphaproteobacteria</taxon>
        <taxon>Rhodospirillales</taxon>
        <taxon>Kiloniellaceae</taxon>
        <taxon>Kiloniella</taxon>
    </lineage>
</organism>
<gene>
    <name evidence="3" type="ORF">WH95_02470</name>
</gene>
<dbReference type="Gene3D" id="3.40.50.150">
    <property type="entry name" value="Vaccinia Virus protein VP39"/>
    <property type="match status" value="1"/>
</dbReference>
<keyword evidence="4" id="KW-1185">Reference proteome</keyword>
<dbReference type="RefSeq" id="WP_046502537.1">
    <property type="nucleotide sequence ID" value="NZ_LANI01000002.1"/>
</dbReference>
<dbReference type="Pfam" id="PF13649">
    <property type="entry name" value="Methyltransf_25"/>
    <property type="match status" value="1"/>
</dbReference>
<dbReference type="InterPro" id="IPR029063">
    <property type="entry name" value="SAM-dependent_MTases_sf"/>
</dbReference>
<feature type="domain" description="Methyltransferase" evidence="2">
    <location>
        <begin position="63"/>
        <end position="156"/>
    </location>
</feature>
<name>A0A0M2R983_9PROT</name>
<dbReference type="CDD" id="cd02440">
    <property type="entry name" value="AdoMet_MTases"/>
    <property type="match status" value="1"/>
</dbReference>
<dbReference type="InterPro" id="IPR041698">
    <property type="entry name" value="Methyltransf_25"/>
</dbReference>
<dbReference type="GO" id="GO:0016740">
    <property type="term" value="F:transferase activity"/>
    <property type="evidence" value="ECO:0007669"/>
    <property type="project" value="UniProtKB-KW"/>
</dbReference>
<dbReference type="EMBL" id="LANI01000002">
    <property type="protein sequence ID" value="KKJ78216.1"/>
    <property type="molecule type" value="Genomic_DNA"/>
</dbReference>
<proteinExistence type="predicted"/>
<sequence>MQDQAPKDHYHDPLLTRLYDLQNPWGPDCDFFLGLTKRDSGVQKDLRAQRDAGTQRETSPQRILDVGCGTGLLTVAFAEQGHDITGIDPALDMLAIAETRPFGDKVSWVQSDAATFKSDLRYDLIILSGHAFQVFLTDQATHDALSNLKSLLAPDGRIAFDTRNPQIKSWENWTPAKTKETFVLPVIGSQNRVTSHQNKDNGQSLEIEVWHDLGKVEKYGDGKIVQYFTLYQTKEDGSERVPLEHPSTGPVKTEAQIRFLSDRELAAHMEKAGLSLEHLYGDWDRTPFEKDSKEMIVVARSRP</sequence>
<evidence type="ECO:0000313" key="3">
    <source>
        <dbReference type="EMBL" id="KKJ78216.1"/>
    </source>
</evidence>
<comment type="caution">
    <text evidence="3">The sequence shown here is derived from an EMBL/GenBank/DDBJ whole genome shotgun (WGS) entry which is preliminary data.</text>
</comment>
<evidence type="ECO:0000259" key="2">
    <source>
        <dbReference type="Pfam" id="PF13649"/>
    </source>
</evidence>
<accession>A0A0M2R983</accession>
<reference evidence="3 4" key="1">
    <citation type="submission" date="2015-03" db="EMBL/GenBank/DDBJ databases">
        <title>Genome sequence of Kiloniella sp. P1-1, isolated from the gut microflora of Pacific white shrimp, Penaeus vannamei.</title>
        <authorList>
            <person name="Shao Z."/>
            <person name="Wang L."/>
            <person name="Li X."/>
        </authorList>
    </citation>
    <scope>NUCLEOTIDE SEQUENCE [LARGE SCALE GENOMIC DNA]</scope>
    <source>
        <strain evidence="3 4">P1-1</strain>
    </source>
</reference>
<dbReference type="AlphaFoldDB" id="A0A0M2R983"/>
<dbReference type="SUPFAM" id="SSF53335">
    <property type="entry name" value="S-adenosyl-L-methionine-dependent methyltransferases"/>
    <property type="match status" value="1"/>
</dbReference>
<keyword evidence="1" id="KW-0808">Transferase</keyword>
<dbReference type="STRING" id="1549748.WH95_02470"/>
<dbReference type="OrthoDB" id="9811589at2"/>
<protein>
    <recommendedName>
        <fullName evidence="2">Methyltransferase domain-containing protein</fullName>
    </recommendedName>
</protein>
<dbReference type="Proteomes" id="UP000034491">
    <property type="component" value="Unassembled WGS sequence"/>
</dbReference>
<dbReference type="PANTHER" id="PTHR43861">
    <property type="entry name" value="TRANS-ACONITATE 2-METHYLTRANSFERASE-RELATED"/>
    <property type="match status" value="1"/>
</dbReference>
<evidence type="ECO:0000256" key="1">
    <source>
        <dbReference type="ARBA" id="ARBA00022679"/>
    </source>
</evidence>